<comment type="subunit">
    <text evidence="3 9">Homodimer.</text>
</comment>
<dbReference type="Pfam" id="PF00215">
    <property type="entry name" value="OMPdecase"/>
    <property type="match status" value="1"/>
</dbReference>
<dbReference type="AlphaFoldDB" id="G9WQS3"/>
<dbReference type="InterPro" id="IPR014732">
    <property type="entry name" value="OMPdecase"/>
</dbReference>
<dbReference type="STRING" id="796943.HMPREF9625_01706"/>
<dbReference type="NCBIfam" id="TIGR01740">
    <property type="entry name" value="pyrF"/>
    <property type="match status" value="2"/>
</dbReference>
<comment type="similarity">
    <text evidence="8 9">Belongs to the OMP decarboxylase family. Type 1 subfamily.</text>
</comment>
<evidence type="ECO:0000256" key="4">
    <source>
        <dbReference type="ARBA" id="ARBA00022793"/>
    </source>
</evidence>
<evidence type="ECO:0000256" key="11">
    <source>
        <dbReference type="PIRSR" id="PIRSR614732-2"/>
    </source>
</evidence>
<dbReference type="RefSeq" id="WP_009535545.1">
    <property type="nucleotide sequence ID" value="NZ_KE148312.1"/>
</dbReference>
<dbReference type="Gene3D" id="3.20.20.70">
    <property type="entry name" value="Aldolase class I"/>
    <property type="match status" value="1"/>
</dbReference>
<evidence type="ECO:0000313" key="15">
    <source>
        <dbReference type="Proteomes" id="UP000018461"/>
    </source>
</evidence>
<feature type="active site" description="For OMPdecase activity" evidence="10">
    <location>
        <position position="61"/>
    </location>
</feature>
<dbReference type="SMART" id="SM00934">
    <property type="entry name" value="OMPdecase"/>
    <property type="match status" value="1"/>
</dbReference>
<evidence type="ECO:0000313" key="14">
    <source>
        <dbReference type="EMBL" id="EHL09733.1"/>
    </source>
</evidence>
<evidence type="ECO:0000256" key="6">
    <source>
        <dbReference type="ARBA" id="ARBA00023239"/>
    </source>
</evidence>
<feature type="binding site" evidence="9 11">
    <location>
        <position position="34"/>
    </location>
    <ligand>
        <name>substrate</name>
    </ligand>
</feature>
<dbReference type="InterPro" id="IPR001754">
    <property type="entry name" value="OMPdeCOase_dom"/>
</dbReference>
<dbReference type="InterPro" id="IPR013785">
    <property type="entry name" value="Aldolase_TIM"/>
</dbReference>
<accession>G9WQS3</accession>
<comment type="caution">
    <text evidence="14">The sequence shown here is derived from an EMBL/GenBank/DDBJ whole genome shotgun (WGS) entry which is preliminary data.</text>
</comment>
<keyword evidence="4 9" id="KW-0210">Decarboxylase</keyword>
<feature type="binding site" evidence="9 11">
    <location>
        <position position="203"/>
    </location>
    <ligand>
        <name>substrate</name>
    </ligand>
</feature>
<dbReference type="CDD" id="cd04725">
    <property type="entry name" value="OMP_decarboxylase_like"/>
    <property type="match status" value="1"/>
</dbReference>
<dbReference type="HAMAP" id="MF_01200_B">
    <property type="entry name" value="OMPdecase_type1_B"/>
    <property type="match status" value="1"/>
</dbReference>
<dbReference type="GO" id="GO:0006207">
    <property type="term" value="P:'de novo' pyrimidine nucleobase biosynthetic process"/>
    <property type="evidence" value="ECO:0007669"/>
    <property type="project" value="InterPro"/>
</dbReference>
<feature type="binding site" evidence="9">
    <location>
        <begin position="61"/>
        <end position="70"/>
    </location>
    <ligand>
        <name>substrate</name>
    </ligand>
</feature>
<keyword evidence="6 9" id="KW-0456">Lyase</keyword>
<dbReference type="NCBIfam" id="NF001273">
    <property type="entry name" value="PRK00230.1"/>
    <property type="match status" value="1"/>
</dbReference>
<dbReference type="HOGENOM" id="CLU_067069_1_1_9"/>
<dbReference type="GO" id="GO:0044205">
    <property type="term" value="P:'de novo' UMP biosynthetic process"/>
    <property type="evidence" value="ECO:0007669"/>
    <property type="project" value="UniProtKB-UniRule"/>
</dbReference>
<dbReference type="PANTHER" id="PTHR32119">
    <property type="entry name" value="OROTIDINE 5'-PHOSPHATE DECARBOXYLASE"/>
    <property type="match status" value="1"/>
</dbReference>
<feature type="domain" description="Orotidine 5'-phosphate decarboxylase" evidence="13">
    <location>
        <begin position="4"/>
        <end position="248"/>
    </location>
</feature>
<dbReference type="EC" id="4.1.1.23" evidence="9"/>
<feature type="active site" description="For OMPdecase activity" evidence="10">
    <location>
        <position position="63"/>
    </location>
</feature>
<comment type="function">
    <text evidence="1 9">Catalyzes the decarboxylation of orotidine 5'-monophosphate (OMP) to uridine 5'-monophosphate (UMP).</text>
</comment>
<evidence type="ECO:0000256" key="1">
    <source>
        <dbReference type="ARBA" id="ARBA00002356"/>
    </source>
</evidence>
<evidence type="ECO:0000259" key="13">
    <source>
        <dbReference type="SMART" id="SM00934"/>
    </source>
</evidence>
<evidence type="ECO:0000256" key="12">
    <source>
        <dbReference type="RuleBase" id="RU000512"/>
    </source>
</evidence>
<dbReference type="Proteomes" id="UP000018461">
    <property type="component" value="Unassembled WGS sequence"/>
</dbReference>
<evidence type="ECO:0000256" key="8">
    <source>
        <dbReference type="ARBA" id="ARBA00061012"/>
    </source>
</evidence>
<evidence type="ECO:0000256" key="10">
    <source>
        <dbReference type="PIRSR" id="PIRSR614732-1"/>
    </source>
</evidence>
<dbReference type="UniPathway" id="UPA00070">
    <property type="reaction ID" value="UER00120"/>
</dbReference>
<gene>
    <name evidence="9" type="primary">pyrF</name>
    <name evidence="14" type="ORF">HMPREF9625_01706</name>
</gene>
<protein>
    <recommendedName>
        <fullName evidence="9">Orotidine 5'-phosphate decarboxylase</fullName>
        <ecNumber evidence="9">4.1.1.23</ecNumber>
    </recommendedName>
    <alternativeName>
        <fullName evidence="9">OMP decarboxylase</fullName>
        <shortName evidence="9">OMPDCase</shortName>
        <shortName evidence="9">OMPdecase</shortName>
    </alternativeName>
</protein>
<feature type="active site" description="For OMPdecase activity" evidence="10">
    <location>
        <position position="66"/>
    </location>
</feature>
<evidence type="ECO:0000256" key="9">
    <source>
        <dbReference type="HAMAP-Rule" id="MF_01200"/>
    </source>
</evidence>
<feature type="binding site" evidence="9 11">
    <location>
        <position position="233"/>
    </location>
    <ligand>
        <name>substrate</name>
    </ligand>
</feature>
<keyword evidence="5 9" id="KW-0665">Pyrimidine biosynthesis</keyword>
<comment type="pathway">
    <text evidence="2 9 12">Pyrimidine metabolism; UMP biosynthesis via de novo pathway; UMP from orotate: step 2/2.</text>
</comment>
<dbReference type="GO" id="GO:0005829">
    <property type="term" value="C:cytosol"/>
    <property type="evidence" value="ECO:0007669"/>
    <property type="project" value="TreeGrafter"/>
</dbReference>
<organism evidence="14 15">
    <name type="scientific">Oribacterium parvum ACB1</name>
    <dbReference type="NCBI Taxonomy" id="796943"/>
    <lineage>
        <taxon>Bacteria</taxon>
        <taxon>Bacillati</taxon>
        <taxon>Bacillota</taxon>
        <taxon>Clostridia</taxon>
        <taxon>Lachnospirales</taxon>
        <taxon>Lachnospiraceae</taxon>
        <taxon>Oribacterium</taxon>
    </lineage>
</organism>
<dbReference type="SUPFAM" id="SSF51366">
    <property type="entry name" value="Ribulose-phoshate binding barrel"/>
    <property type="match status" value="1"/>
</dbReference>
<feature type="binding site" evidence="9 11">
    <location>
        <position position="212"/>
    </location>
    <ligand>
        <name>substrate</name>
    </ligand>
</feature>
<feature type="binding site" evidence="9 11">
    <location>
        <position position="232"/>
    </location>
    <ligand>
        <name>substrate</name>
    </ligand>
</feature>
<dbReference type="FunFam" id="3.20.20.70:FF:000015">
    <property type="entry name" value="Orotidine 5'-phosphate decarboxylase"/>
    <property type="match status" value="1"/>
</dbReference>
<dbReference type="InterPro" id="IPR018089">
    <property type="entry name" value="OMPdecase_AS"/>
</dbReference>
<evidence type="ECO:0000256" key="2">
    <source>
        <dbReference type="ARBA" id="ARBA00004861"/>
    </source>
</evidence>
<evidence type="ECO:0000256" key="7">
    <source>
        <dbReference type="ARBA" id="ARBA00049157"/>
    </source>
</evidence>
<feature type="active site" description="Proton donor" evidence="9">
    <location>
        <position position="63"/>
    </location>
</feature>
<evidence type="ECO:0000256" key="3">
    <source>
        <dbReference type="ARBA" id="ARBA00011738"/>
    </source>
</evidence>
<comment type="catalytic activity">
    <reaction evidence="7 9 12">
        <text>orotidine 5'-phosphate + H(+) = UMP + CO2</text>
        <dbReference type="Rhea" id="RHEA:11596"/>
        <dbReference type="ChEBI" id="CHEBI:15378"/>
        <dbReference type="ChEBI" id="CHEBI:16526"/>
        <dbReference type="ChEBI" id="CHEBI:57538"/>
        <dbReference type="ChEBI" id="CHEBI:57865"/>
        <dbReference type="EC" id="4.1.1.23"/>
    </reaction>
</comment>
<dbReference type="EMBL" id="AFZC02000002">
    <property type="protein sequence ID" value="EHL09733.1"/>
    <property type="molecule type" value="Genomic_DNA"/>
</dbReference>
<keyword evidence="15" id="KW-1185">Reference proteome</keyword>
<name>G9WQS3_9FIRM</name>
<reference evidence="14" key="1">
    <citation type="submission" date="2011-08" db="EMBL/GenBank/DDBJ databases">
        <authorList>
            <consortium name="The Broad Institute Genome Sequencing Platform"/>
            <person name="Earl A."/>
            <person name="Ward D."/>
            <person name="Feldgarden M."/>
            <person name="Gevers D."/>
            <person name="Sizova M."/>
            <person name="Hazen A."/>
            <person name="Epstein S."/>
            <person name="Young S.K."/>
            <person name="Zeng Q."/>
            <person name="Gargeya S."/>
            <person name="Fitzgerald M."/>
            <person name="Haas B."/>
            <person name="Abouelleil A."/>
            <person name="Alvarado L."/>
            <person name="Arachchi H.M."/>
            <person name="Berlin A."/>
            <person name="Brown A."/>
            <person name="Chapman S.B."/>
            <person name="Chen Z."/>
            <person name="Dunbar C."/>
            <person name="Freedman E."/>
            <person name="Gearin G."/>
            <person name="Gellesch M."/>
            <person name="Goldberg J."/>
            <person name="Griggs A."/>
            <person name="Gujja S."/>
            <person name="Heiman D."/>
            <person name="Howarth C."/>
            <person name="Larson L."/>
            <person name="Lui A."/>
            <person name="MacDonald P.J.P."/>
            <person name="Montmayeur A."/>
            <person name="Murphy C."/>
            <person name="Neiman D."/>
            <person name="Pearson M."/>
            <person name="Priest M."/>
            <person name="Roberts A."/>
            <person name="Saif S."/>
            <person name="Shea T."/>
            <person name="Shenoy N."/>
            <person name="Sisk P."/>
            <person name="Stolte C."/>
            <person name="Sykes S."/>
            <person name="Wortman J."/>
            <person name="Nusbaum C."/>
            <person name="Birren B."/>
        </authorList>
    </citation>
    <scope>NUCLEOTIDE SEQUENCE</scope>
    <source>
        <strain evidence="14">ACB1</strain>
    </source>
</reference>
<dbReference type="PANTHER" id="PTHR32119:SF2">
    <property type="entry name" value="OROTIDINE 5'-PHOSPHATE DECARBOXYLASE"/>
    <property type="match status" value="1"/>
</dbReference>
<sequence>MGKDVMVALDFPSGEKALAFLDLFAKEERKPYVKVGMELFYSEGPEIVRKIKERGHQIFLDLKLHDIPNTVKGGMRSLRDLGVDMTNLHASGGVEMMRQALRGLSFEDGENEASSCKAEKESSGSTNQKNRPLLIAVTQLTSTDQRCMEEELLIKEELKKVVLHYGQNAKTAGLDGVVCSPWEAREIHEKLGKDFLTITPGVRFKGGDVGDQKRVMSPADAKEAGSDYIVMGRPITQAENPVEAYREAVRQFCD</sequence>
<feature type="binding site" evidence="9 11">
    <location>
        <position position="141"/>
    </location>
    <ligand>
        <name>substrate</name>
    </ligand>
</feature>
<evidence type="ECO:0000256" key="5">
    <source>
        <dbReference type="ARBA" id="ARBA00022975"/>
    </source>
</evidence>
<dbReference type="PATRIC" id="fig|796943.3.peg.2178"/>
<dbReference type="GO" id="GO:0004590">
    <property type="term" value="F:orotidine-5'-phosphate decarboxylase activity"/>
    <property type="evidence" value="ECO:0007669"/>
    <property type="project" value="UniProtKB-UniRule"/>
</dbReference>
<dbReference type="InterPro" id="IPR011060">
    <property type="entry name" value="RibuloseP-bd_barrel"/>
</dbReference>
<reference evidence="14" key="2">
    <citation type="submission" date="2013-03" db="EMBL/GenBank/DDBJ databases">
        <title>The Genome Sequence of Oribacterium sp. ACB1.</title>
        <authorList>
            <consortium name="The Broad Institute Genomics Platform"/>
            <consortium name="The Broad Institute Genome Sequencing Center for Infectious Disease"/>
            <person name="Earl A."/>
            <person name="Ward D."/>
            <person name="Feldgarden M."/>
            <person name="Gevers D."/>
            <person name="Sizova M."/>
            <person name="Hazen A."/>
            <person name="Epstein S."/>
            <person name="Walker B."/>
            <person name="Young S."/>
            <person name="Zeng Q."/>
            <person name="Gargeya S."/>
            <person name="Fitzgerald M."/>
            <person name="Haas B."/>
            <person name="Abouelleil A."/>
            <person name="Allen A.W."/>
            <person name="Alvarado L."/>
            <person name="Arachchi H.M."/>
            <person name="Berlin A.M."/>
            <person name="Chapman S.B."/>
            <person name="Gainer-Dewar J."/>
            <person name="Goldberg J."/>
            <person name="Griggs A."/>
            <person name="Gujja S."/>
            <person name="Hansen M."/>
            <person name="Howarth C."/>
            <person name="Imamovic A."/>
            <person name="Ireland A."/>
            <person name="Larimer J."/>
            <person name="McCowan C."/>
            <person name="Murphy C."/>
            <person name="Pearson M."/>
            <person name="Poon T.W."/>
            <person name="Priest M."/>
            <person name="Roberts A."/>
            <person name="Saif S."/>
            <person name="Shea T."/>
            <person name="Sisk P."/>
            <person name="Sykes S."/>
            <person name="Wortman J."/>
            <person name="Nusbaum C."/>
            <person name="Birren B."/>
        </authorList>
    </citation>
    <scope>NUCLEOTIDE SEQUENCE [LARGE SCALE GENOMIC DNA]</scope>
    <source>
        <strain evidence="14">ACB1</strain>
    </source>
</reference>
<proteinExistence type="inferred from homology"/>
<feature type="binding site" evidence="9 11">
    <location>
        <position position="10"/>
    </location>
    <ligand>
        <name>substrate</name>
    </ligand>
</feature>
<dbReference type="InterPro" id="IPR047596">
    <property type="entry name" value="OMPdecase_bac"/>
</dbReference>
<dbReference type="PROSITE" id="PS00156">
    <property type="entry name" value="OMPDECASE"/>
    <property type="match status" value="1"/>
</dbReference>